<feature type="domain" description="Sigma factor regulator C-terminal" evidence="2">
    <location>
        <begin position="165"/>
        <end position="320"/>
    </location>
</feature>
<keyword evidence="1" id="KW-0472">Membrane</keyword>
<evidence type="ECO:0000313" key="4">
    <source>
        <dbReference type="EMBL" id="WAG58854.1"/>
    </source>
</evidence>
<evidence type="ECO:0000259" key="2">
    <source>
        <dbReference type="Pfam" id="PF13791"/>
    </source>
</evidence>
<keyword evidence="1" id="KW-1133">Transmembrane helix</keyword>
<protein>
    <submittedName>
        <fullName evidence="4">Anti-sigma factor</fullName>
    </submittedName>
</protein>
<dbReference type="InterPro" id="IPR025672">
    <property type="entry name" value="Sigma_reg_C_dom"/>
</dbReference>
<evidence type="ECO:0000256" key="1">
    <source>
        <dbReference type="SAM" id="Phobius"/>
    </source>
</evidence>
<reference evidence="4" key="1">
    <citation type="submission" date="2021-11" db="EMBL/GenBank/DDBJ databases">
        <title>Clostridia strains as spoilage organisms.</title>
        <authorList>
            <person name="Wambui J."/>
            <person name="Stevens M.J.A."/>
            <person name="Stephan R."/>
        </authorList>
    </citation>
    <scope>NUCLEOTIDE SEQUENCE</scope>
    <source>
        <strain evidence="4">CF009</strain>
    </source>
</reference>
<dbReference type="Pfam" id="PF13800">
    <property type="entry name" value="Sigma_reg_N"/>
    <property type="match status" value="1"/>
</dbReference>
<keyword evidence="1" id="KW-0812">Transmembrane</keyword>
<feature type="domain" description="Sigma factor regulator N-terminal" evidence="3">
    <location>
        <begin position="17"/>
        <end position="96"/>
    </location>
</feature>
<dbReference type="AlphaFoldDB" id="A0AA47I5V9"/>
<sequence>MKEDNMDFLLDNEKLKKAYKKSKKMSTIRIIIIVVLLIIPLYIVNVMIASKMGTRYYTQVEKVLEVTNPNAYISKENDVIGFLGASVQYTVSKRIGSWKSVDIYDQNSSYGLEFINGINRTMSSNSGGQKAGEWPVNFDGSGNLTMMVFHPDIKYKEYKNDLALLNKVSSDSLLEMTLSFDKKYRINEVSNILPKVEISELLIDGYTDKEMNVYKKQASEYDGKSAFIQEFNFIGFKTSNGFNYDPDEVSNNYGKFLNNLQFKFKDTTYKKKFSDIYSVLKNKDQLKANKLDLIGVVVYGSPEELQKLKLNPHIRASSVGIITKDIIFK</sequence>
<dbReference type="InterPro" id="IPR029101">
    <property type="entry name" value="Sigma_reg_N"/>
</dbReference>
<dbReference type="EMBL" id="CP086239">
    <property type="protein sequence ID" value="WAG58854.1"/>
    <property type="molecule type" value="Genomic_DNA"/>
</dbReference>
<gene>
    <name evidence="4" type="ORF">LL038_14470</name>
</gene>
<feature type="transmembrane region" description="Helical" evidence="1">
    <location>
        <begin position="26"/>
        <end position="48"/>
    </location>
</feature>
<name>A0AA47I5V9_9CLOT</name>
<accession>A0AA47I5V9</accession>
<dbReference type="RefSeq" id="WP_216122135.1">
    <property type="nucleotide sequence ID" value="NZ_CP086239.1"/>
</dbReference>
<proteinExistence type="predicted"/>
<evidence type="ECO:0000313" key="5">
    <source>
        <dbReference type="Proteomes" id="UP001164733"/>
    </source>
</evidence>
<evidence type="ECO:0000259" key="3">
    <source>
        <dbReference type="Pfam" id="PF13800"/>
    </source>
</evidence>
<organism evidence="4 5">
    <name type="scientific">Clostridium estertheticum</name>
    <dbReference type="NCBI Taxonomy" id="238834"/>
    <lineage>
        <taxon>Bacteria</taxon>
        <taxon>Bacillati</taxon>
        <taxon>Bacillota</taxon>
        <taxon>Clostridia</taxon>
        <taxon>Eubacteriales</taxon>
        <taxon>Clostridiaceae</taxon>
        <taxon>Clostridium</taxon>
    </lineage>
</organism>
<dbReference type="Proteomes" id="UP001164733">
    <property type="component" value="Chromosome"/>
</dbReference>
<dbReference type="Pfam" id="PF13791">
    <property type="entry name" value="Sigma_reg_C"/>
    <property type="match status" value="1"/>
</dbReference>